<evidence type="ECO:0000313" key="1">
    <source>
        <dbReference type="EMBL" id="PTQ43144.1"/>
    </source>
</evidence>
<accession>A0A2R6XAM0</accession>
<gene>
    <name evidence="1" type="ORF">MARPO_0026s0035</name>
</gene>
<evidence type="ECO:0000313" key="2">
    <source>
        <dbReference type="Proteomes" id="UP000244005"/>
    </source>
</evidence>
<protein>
    <submittedName>
        <fullName evidence="1">Uncharacterized protein</fullName>
    </submittedName>
</protein>
<dbReference type="AlphaFoldDB" id="A0A2R6XAM0"/>
<name>A0A2R6XAM0_MARPO</name>
<dbReference type="Proteomes" id="UP000244005">
    <property type="component" value="Unassembled WGS sequence"/>
</dbReference>
<sequence length="113" mass="12954">MFLFSITPEIIYQNWSWSGKNQEHGEQFSGGYLEGLSLPLSWSFSCNEHLLRRKGAVGVSTASQHSSRQYGTVPHKIHAHAHKTRSYWICTSLSPMGLEERHSNMQAHYHLQL</sequence>
<organism evidence="1 2">
    <name type="scientific">Marchantia polymorpha</name>
    <name type="common">Common liverwort</name>
    <name type="synonym">Marchantia aquatica</name>
    <dbReference type="NCBI Taxonomy" id="3197"/>
    <lineage>
        <taxon>Eukaryota</taxon>
        <taxon>Viridiplantae</taxon>
        <taxon>Streptophyta</taxon>
        <taxon>Embryophyta</taxon>
        <taxon>Marchantiophyta</taxon>
        <taxon>Marchantiopsida</taxon>
        <taxon>Marchantiidae</taxon>
        <taxon>Marchantiales</taxon>
        <taxon>Marchantiaceae</taxon>
        <taxon>Marchantia</taxon>
    </lineage>
</organism>
<dbReference type="Gramene" id="Mp2g13370.1">
    <property type="protein sequence ID" value="Mp2g13370.1.cds1"/>
    <property type="gene ID" value="Mp2g13370"/>
</dbReference>
<reference evidence="2" key="1">
    <citation type="journal article" date="2017" name="Cell">
        <title>Insights into land plant evolution garnered from the Marchantia polymorpha genome.</title>
        <authorList>
            <person name="Bowman J.L."/>
            <person name="Kohchi T."/>
            <person name="Yamato K.T."/>
            <person name="Jenkins J."/>
            <person name="Shu S."/>
            <person name="Ishizaki K."/>
            <person name="Yamaoka S."/>
            <person name="Nishihama R."/>
            <person name="Nakamura Y."/>
            <person name="Berger F."/>
            <person name="Adam C."/>
            <person name="Aki S.S."/>
            <person name="Althoff F."/>
            <person name="Araki T."/>
            <person name="Arteaga-Vazquez M.A."/>
            <person name="Balasubrmanian S."/>
            <person name="Barry K."/>
            <person name="Bauer D."/>
            <person name="Boehm C.R."/>
            <person name="Briginshaw L."/>
            <person name="Caballero-Perez J."/>
            <person name="Catarino B."/>
            <person name="Chen F."/>
            <person name="Chiyoda S."/>
            <person name="Chovatia M."/>
            <person name="Davies K.M."/>
            <person name="Delmans M."/>
            <person name="Demura T."/>
            <person name="Dierschke T."/>
            <person name="Dolan L."/>
            <person name="Dorantes-Acosta A.E."/>
            <person name="Eklund D.M."/>
            <person name="Florent S.N."/>
            <person name="Flores-Sandoval E."/>
            <person name="Fujiyama A."/>
            <person name="Fukuzawa H."/>
            <person name="Galik B."/>
            <person name="Grimanelli D."/>
            <person name="Grimwood J."/>
            <person name="Grossniklaus U."/>
            <person name="Hamada T."/>
            <person name="Haseloff J."/>
            <person name="Hetherington A.J."/>
            <person name="Higo A."/>
            <person name="Hirakawa Y."/>
            <person name="Hundley H.N."/>
            <person name="Ikeda Y."/>
            <person name="Inoue K."/>
            <person name="Inoue S.I."/>
            <person name="Ishida S."/>
            <person name="Jia Q."/>
            <person name="Kakita M."/>
            <person name="Kanazawa T."/>
            <person name="Kawai Y."/>
            <person name="Kawashima T."/>
            <person name="Kennedy M."/>
            <person name="Kinose K."/>
            <person name="Kinoshita T."/>
            <person name="Kohara Y."/>
            <person name="Koide E."/>
            <person name="Komatsu K."/>
            <person name="Kopischke S."/>
            <person name="Kubo M."/>
            <person name="Kyozuka J."/>
            <person name="Lagercrantz U."/>
            <person name="Lin S.S."/>
            <person name="Lindquist E."/>
            <person name="Lipzen A.M."/>
            <person name="Lu C.W."/>
            <person name="De Luna E."/>
            <person name="Martienssen R.A."/>
            <person name="Minamino N."/>
            <person name="Mizutani M."/>
            <person name="Mizutani M."/>
            <person name="Mochizuki N."/>
            <person name="Monte I."/>
            <person name="Mosher R."/>
            <person name="Nagasaki H."/>
            <person name="Nakagami H."/>
            <person name="Naramoto S."/>
            <person name="Nishitani K."/>
            <person name="Ohtani M."/>
            <person name="Okamoto T."/>
            <person name="Okumura M."/>
            <person name="Phillips J."/>
            <person name="Pollak B."/>
            <person name="Reinders A."/>
            <person name="Rovekamp M."/>
            <person name="Sano R."/>
            <person name="Sawa S."/>
            <person name="Schmid M.W."/>
            <person name="Shirakawa M."/>
            <person name="Solano R."/>
            <person name="Spunde A."/>
            <person name="Suetsugu N."/>
            <person name="Sugano S."/>
            <person name="Sugiyama A."/>
            <person name="Sun R."/>
            <person name="Suzuki Y."/>
            <person name="Takenaka M."/>
            <person name="Takezawa D."/>
            <person name="Tomogane H."/>
            <person name="Tsuzuki M."/>
            <person name="Ueda T."/>
            <person name="Umeda M."/>
            <person name="Ward J.M."/>
            <person name="Watanabe Y."/>
            <person name="Yazaki K."/>
            <person name="Yokoyama R."/>
            <person name="Yoshitake Y."/>
            <person name="Yotsui I."/>
            <person name="Zachgo S."/>
            <person name="Schmutz J."/>
        </authorList>
    </citation>
    <scope>NUCLEOTIDE SEQUENCE [LARGE SCALE GENOMIC DNA]</scope>
    <source>
        <strain evidence="2">Tak-1</strain>
    </source>
</reference>
<proteinExistence type="predicted"/>
<dbReference type="EMBL" id="KZ772698">
    <property type="protein sequence ID" value="PTQ43144.1"/>
    <property type="molecule type" value="Genomic_DNA"/>
</dbReference>
<keyword evidence="2" id="KW-1185">Reference proteome</keyword>